<dbReference type="InterPro" id="IPR004372">
    <property type="entry name" value="Ac/propionate_kinase"/>
</dbReference>
<dbReference type="Proteomes" id="UP000266426">
    <property type="component" value="Unassembled WGS sequence"/>
</dbReference>
<evidence type="ECO:0000256" key="3">
    <source>
        <dbReference type="ARBA" id="ARBA00022741"/>
    </source>
</evidence>
<comment type="subunit">
    <text evidence="6">Homodimer.</text>
</comment>
<comment type="caution">
    <text evidence="8">The sequence shown here is derived from an EMBL/GenBank/DDBJ whole genome shotgun (WGS) entry which is preliminary data.</text>
</comment>
<feature type="binding site" evidence="6">
    <location>
        <begin position="330"/>
        <end position="334"/>
    </location>
    <ligand>
        <name>ATP</name>
        <dbReference type="ChEBI" id="CHEBI:30616"/>
    </ligand>
</feature>
<organism evidence="8 9">
    <name type="scientific">Candidatus Auribacter fodinae</name>
    <dbReference type="NCBI Taxonomy" id="2093366"/>
    <lineage>
        <taxon>Bacteria</taxon>
        <taxon>Pseudomonadati</taxon>
        <taxon>Candidatus Auribacterota</taxon>
        <taxon>Candidatus Auribacteria</taxon>
        <taxon>Candidatus Auribacterales</taxon>
        <taxon>Candidatus Auribacteraceae</taxon>
        <taxon>Candidatus Auribacter</taxon>
    </lineage>
</organism>
<accession>A0A3A4R820</accession>
<dbReference type="InterPro" id="IPR043129">
    <property type="entry name" value="ATPase_NBD"/>
</dbReference>
<dbReference type="UniPathway" id="UPA00340">
    <property type="reaction ID" value="UER00458"/>
</dbReference>
<dbReference type="EMBL" id="QZJZ01000077">
    <property type="protein sequence ID" value="RJP57651.1"/>
    <property type="molecule type" value="Genomic_DNA"/>
</dbReference>
<comment type="caution">
    <text evidence="6">Lacks conserved residue(s) required for the propagation of feature annotation.</text>
</comment>
<dbReference type="AlphaFoldDB" id="A0A3A4R820"/>
<dbReference type="HAMAP" id="MF_00020">
    <property type="entry name" value="Acetate_kinase"/>
    <property type="match status" value="1"/>
</dbReference>
<dbReference type="PIRSF" id="PIRSF000722">
    <property type="entry name" value="Acetate_prop_kin"/>
    <property type="match status" value="1"/>
</dbReference>
<dbReference type="PANTHER" id="PTHR21060:SF15">
    <property type="entry name" value="ACETATE KINASE-RELATED"/>
    <property type="match status" value="1"/>
</dbReference>
<feature type="binding site" evidence="6">
    <location>
        <position position="91"/>
    </location>
    <ligand>
        <name>substrate</name>
    </ligand>
</feature>
<keyword evidence="6" id="KW-0460">Magnesium</keyword>
<comment type="similarity">
    <text evidence="1 6 7">Belongs to the acetokinase family.</text>
</comment>
<dbReference type="GO" id="GO:0006085">
    <property type="term" value="P:acetyl-CoA biosynthetic process"/>
    <property type="evidence" value="ECO:0007669"/>
    <property type="project" value="UniProtKB-UniRule"/>
</dbReference>
<comment type="function">
    <text evidence="6">Catalyzes the formation of acetyl phosphate from acetate and ATP. Can also catalyze the reverse reaction.</text>
</comment>
<proteinExistence type="inferred from homology"/>
<dbReference type="EC" id="2.7.2.1" evidence="6"/>
<evidence type="ECO:0000313" key="8">
    <source>
        <dbReference type="EMBL" id="RJP57651.1"/>
    </source>
</evidence>
<keyword evidence="5 6" id="KW-0067">ATP-binding</keyword>
<dbReference type="GO" id="GO:0005524">
    <property type="term" value="F:ATP binding"/>
    <property type="evidence" value="ECO:0007669"/>
    <property type="project" value="UniProtKB-KW"/>
</dbReference>
<dbReference type="PRINTS" id="PR00471">
    <property type="entry name" value="ACETATEKNASE"/>
</dbReference>
<comment type="cofactor">
    <cofactor evidence="6">
        <name>Mg(2+)</name>
        <dbReference type="ChEBI" id="CHEBI:18420"/>
    </cofactor>
    <cofactor evidence="6">
        <name>Mn(2+)</name>
        <dbReference type="ChEBI" id="CHEBI:29035"/>
    </cofactor>
    <text evidence="6">Mg(2+). Can also accept Mn(2+).</text>
</comment>
<keyword evidence="2 6" id="KW-0808">Transferase</keyword>
<evidence type="ECO:0000256" key="1">
    <source>
        <dbReference type="ARBA" id="ARBA00008748"/>
    </source>
</evidence>
<dbReference type="PROSITE" id="PS01076">
    <property type="entry name" value="ACETATE_KINASE_2"/>
    <property type="match status" value="1"/>
</dbReference>
<comment type="catalytic activity">
    <reaction evidence="6">
        <text>acetate + ATP = acetyl phosphate + ADP</text>
        <dbReference type="Rhea" id="RHEA:11352"/>
        <dbReference type="ChEBI" id="CHEBI:22191"/>
        <dbReference type="ChEBI" id="CHEBI:30089"/>
        <dbReference type="ChEBI" id="CHEBI:30616"/>
        <dbReference type="ChEBI" id="CHEBI:456216"/>
        <dbReference type="EC" id="2.7.2.1"/>
    </reaction>
</comment>
<dbReference type="Pfam" id="PF00871">
    <property type="entry name" value="Acetate_kinase"/>
    <property type="match status" value="1"/>
</dbReference>
<reference evidence="8 9" key="1">
    <citation type="journal article" date="2017" name="ISME J.">
        <title>Energy and carbon metabolisms in a deep terrestrial subsurface fluid microbial community.</title>
        <authorList>
            <person name="Momper L."/>
            <person name="Jungbluth S.P."/>
            <person name="Lee M.D."/>
            <person name="Amend J.P."/>
        </authorList>
    </citation>
    <scope>NUCLEOTIDE SEQUENCE [LARGE SCALE GENOMIC DNA]</scope>
    <source>
        <strain evidence="8">SURF_26</strain>
    </source>
</reference>
<evidence type="ECO:0000313" key="9">
    <source>
        <dbReference type="Proteomes" id="UP000266426"/>
    </source>
</evidence>
<feature type="binding site" evidence="6">
    <location>
        <position position="7"/>
    </location>
    <ligand>
        <name>Mg(2+)</name>
        <dbReference type="ChEBI" id="CHEBI:18420"/>
    </ligand>
</feature>
<dbReference type="InterPro" id="IPR000890">
    <property type="entry name" value="Aliphatic_acid_kin_short-chain"/>
</dbReference>
<comment type="pathway">
    <text evidence="6">Metabolic intermediate biosynthesis; acetyl-CoA biosynthesis; acetyl-CoA from acetate: step 1/2.</text>
</comment>
<dbReference type="NCBIfam" id="TIGR00016">
    <property type="entry name" value="ackA"/>
    <property type="match status" value="1"/>
</dbReference>
<feature type="binding site" evidence="6">
    <location>
        <begin position="208"/>
        <end position="212"/>
    </location>
    <ligand>
        <name>ATP</name>
        <dbReference type="ChEBI" id="CHEBI:30616"/>
    </ligand>
</feature>
<keyword evidence="6" id="KW-0963">Cytoplasm</keyword>
<keyword evidence="3 6" id="KW-0547">Nucleotide-binding</keyword>
<feature type="binding site" evidence="6">
    <location>
        <position position="14"/>
    </location>
    <ligand>
        <name>ATP</name>
        <dbReference type="ChEBI" id="CHEBI:30616"/>
    </ligand>
</feature>
<dbReference type="PROSITE" id="PS01075">
    <property type="entry name" value="ACETATE_KINASE_1"/>
    <property type="match status" value="1"/>
</dbReference>
<feature type="binding site" evidence="6">
    <location>
        <position position="383"/>
    </location>
    <ligand>
        <name>Mg(2+)</name>
        <dbReference type="ChEBI" id="CHEBI:18420"/>
    </ligand>
</feature>
<evidence type="ECO:0000256" key="4">
    <source>
        <dbReference type="ARBA" id="ARBA00022777"/>
    </source>
</evidence>
<keyword evidence="4 6" id="KW-0418">Kinase</keyword>
<feature type="active site" description="Proton donor/acceptor" evidence="6">
    <location>
        <position position="148"/>
    </location>
</feature>
<dbReference type="GO" id="GO:0000287">
    <property type="term" value="F:magnesium ion binding"/>
    <property type="evidence" value="ECO:0007669"/>
    <property type="project" value="UniProtKB-UniRule"/>
</dbReference>
<sequence>MKILVMNCGSSSIKFQLLNMDTETLLVKGGVSKIGTRSAILDLDIPGQEKIKEVAEILDHQSSLEKVLARLMSPELGIIKEKAEIKAIGHRVVHGGESYSGSVAIDDAVVEEIKNLIDLAPLHNPHNLKGIEVCRRIFPEVLQVAVFDTAFHQTMPQASYIYPLPYVLYKRYKVRRYGFHGTSHFYVAHQCAEMMGKEYSKLRIITAHLGNGCSITAIKDGKVLDTSMGFTPLEGLVMGTRCGDIDPSIITYIISREDLSLHEANTLLNKHSGLSGISGVSNDMKDLSEAAADHPRAQLAIDIFCYRLKKYIAGYAGALGGVDALVFTGGIGENATMIREKACEGLEFMGLVIDKAKNAGSRGKAEISISDSPSKIYCIPTNEELVIARETKSILGDKK</sequence>
<dbReference type="GO" id="GO:0006083">
    <property type="term" value="P:acetate metabolic process"/>
    <property type="evidence" value="ECO:0007669"/>
    <property type="project" value="TreeGrafter"/>
</dbReference>
<feature type="site" description="Transition state stabilizer" evidence="6">
    <location>
        <position position="241"/>
    </location>
</feature>
<feature type="site" description="Transition state stabilizer" evidence="6">
    <location>
        <position position="180"/>
    </location>
</feature>
<dbReference type="CDD" id="cd24010">
    <property type="entry name" value="ASKHA_NBD_AcK_PK"/>
    <property type="match status" value="1"/>
</dbReference>
<comment type="subcellular location">
    <subcellularLocation>
        <location evidence="6">Cytoplasm</location>
    </subcellularLocation>
</comment>
<dbReference type="GO" id="GO:0008776">
    <property type="term" value="F:acetate kinase activity"/>
    <property type="evidence" value="ECO:0007669"/>
    <property type="project" value="UniProtKB-UniRule"/>
</dbReference>
<keyword evidence="6" id="KW-0479">Metal-binding</keyword>
<dbReference type="GO" id="GO:0005737">
    <property type="term" value="C:cytoplasm"/>
    <property type="evidence" value="ECO:0007669"/>
    <property type="project" value="UniProtKB-SubCell"/>
</dbReference>
<evidence type="ECO:0000256" key="7">
    <source>
        <dbReference type="RuleBase" id="RU003835"/>
    </source>
</evidence>
<evidence type="ECO:0000256" key="5">
    <source>
        <dbReference type="ARBA" id="ARBA00022840"/>
    </source>
</evidence>
<dbReference type="InterPro" id="IPR023865">
    <property type="entry name" value="Aliphatic_acid_kinase_CS"/>
</dbReference>
<evidence type="ECO:0000256" key="6">
    <source>
        <dbReference type="HAMAP-Rule" id="MF_00020"/>
    </source>
</evidence>
<dbReference type="Gene3D" id="3.30.420.40">
    <property type="match status" value="2"/>
</dbReference>
<evidence type="ECO:0000256" key="2">
    <source>
        <dbReference type="ARBA" id="ARBA00022679"/>
    </source>
</evidence>
<gene>
    <name evidence="6" type="primary">ackA</name>
    <name evidence="8" type="ORF">C4541_09805</name>
</gene>
<name>A0A3A4R820_9BACT</name>
<dbReference type="PANTHER" id="PTHR21060">
    <property type="entry name" value="ACETATE KINASE"/>
    <property type="match status" value="1"/>
</dbReference>
<protein>
    <recommendedName>
        <fullName evidence="6">Acetate kinase</fullName>
        <ecNumber evidence="6">2.7.2.1</ecNumber>
    </recommendedName>
    <alternativeName>
        <fullName evidence="6">Acetokinase</fullName>
    </alternativeName>
</protein>
<dbReference type="SUPFAM" id="SSF53067">
    <property type="entry name" value="Actin-like ATPase domain"/>
    <property type="match status" value="2"/>
</dbReference>